<dbReference type="EMBL" id="JAFJZZ010000004">
    <property type="protein sequence ID" value="MBN7773659.1"/>
    <property type="molecule type" value="Genomic_DNA"/>
</dbReference>
<dbReference type="RefSeq" id="WP_206582502.1">
    <property type="nucleotide sequence ID" value="NZ_JAFJZZ010000004.1"/>
</dbReference>
<protein>
    <submittedName>
        <fullName evidence="1">Uncharacterized protein</fullName>
    </submittedName>
</protein>
<proteinExistence type="predicted"/>
<evidence type="ECO:0000313" key="1">
    <source>
        <dbReference type="EMBL" id="MBN7773659.1"/>
    </source>
</evidence>
<dbReference type="Proteomes" id="UP000664545">
    <property type="component" value="Unassembled WGS sequence"/>
</dbReference>
<evidence type="ECO:0000313" key="2">
    <source>
        <dbReference type="Proteomes" id="UP000664545"/>
    </source>
</evidence>
<dbReference type="AlphaFoldDB" id="A0A939D927"/>
<sequence length="70" mass="7943">MENKVDNVDLRTSNGEMFPEGLIETSEFKNSEDHNTMIDEANPVKQAILRGHIPGEYNEQYVRGTTSSEK</sequence>
<gene>
    <name evidence="1" type="ORF">JYB65_09825</name>
</gene>
<name>A0A939D927_CLOAM</name>
<keyword evidence="2" id="KW-1185">Reference proteome</keyword>
<accession>A0A939D927</accession>
<organism evidence="1 2">
    <name type="scientific">Clostridium aminobutyricum</name>
    <dbReference type="NCBI Taxonomy" id="33953"/>
    <lineage>
        <taxon>Bacteria</taxon>
        <taxon>Bacillati</taxon>
        <taxon>Bacillota</taxon>
        <taxon>Clostridia</taxon>
        <taxon>Eubacteriales</taxon>
        <taxon>Clostridiaceae</taxon>
        <taxon>Clostridium</taxon>
    </lineage>
</organism>
<comment type="caution">
    <text evidence="1">The sequence shown here is derived from an EMBL/GenBank/DDBJ whole genome shotgun (WGS) entry which is preliminary data.</text>
</comment>
<reference evidence="1" key="1">
    <citation type="submission" date="2021-02" db="EMBL/GenBank/DDBJ databases">
        <title>Abyssanaerobacter marinus gen.nov., sp., nov, anaerobic bacterium isolated from the Onnuri vent field of Indian Ocean and suggestion of Mogibacteriaceae fam. nov., and proposal of reclassification of ambiguous this family's genus member.</title>
        <authorList>
            <person name="Kim Y.J."/>
            <person name="Yang J.-A."/>
        </authorList>
    </citation>
    <scope>NUCLEOTIDE SEQUENCE</scope>
    <source>
        <strain evidence="1">DSM 2634</strain>
    </source>
</reference>